<feature type="domain" description="NAD-dependent epimerase/dehydratase" evidence="1">
    <location>
        <begin position="8"/>
        <end position="191"/>
    </location>
</feature>
<protein>
    <submittedName>
        <fullName evidence="2">NAD-dependent epimerase/dehydratase</fullName>
    </submittedName>
</protein>
<dbReference type="SUPFAM" id="SSF51735">
    <property type="entry name" value="NAD(P)-binding Rossmann-fold domains"/>
    <property type="match status" value="1"/>
</dbReference>
<evidence type="ECO:0000259" key="1">
    <source>
        <dbReference type="Pfam" id="PF01370"/>
    </source>
</evidence>
<dbReference type="PANTHER" id="PTHR12126:SF11">
    <property type="entry name" value="NADH DEHYDROGENASE [UBIQUINONE] 1 ALPHA SUBCOMPLEX SUBUNIT 9, MITOCHONDRIAL"/>
    <property type="match status" value="1"/>
</dbReference>
<comment type="caution">
    <text evidence="2">The sequence shown here is derived from an EMBL/GenBank/DDBJ whole genome shotgun (WGS) entry which is preliminary data.</text>
</comment>
<evidence type="ECO:0000313" key="2">
    <source>
        <dbReference type="EMBL" id="KHS43176.1"/>
    </source>
</evidence>
<dbReference type="InterPro" id="IPR036291">
    <property type="entry name" value="NAD(P)-bd_dom_sf"/>
</dbReference>
<dbReference type="Gene3D" id="3.40.50.720">
    <property type="entry name" value="NAD(P)-binding Rossmann-like Domain"/>
    <property type="match status" value="1"/>
</dbReference>
<proteinExistence type="predicted"/>
<evidence type="ECO:0000313" key="3">
    <source>
        <dbReference type="Proteomes" id="UP000031338"/>
    </source>
</evidence>
<keyword evidence="3" id="KW-1185">Reference proteome</keyword>
<gene>
    <name evidence="2" type="ORF">NJ75_03805</name>
</gene>
<dbReference type="Proteomes" id="UP000031338">
    <property type="component" value="Unassembled WGS sequence"/>
</dbReference>
<accession>A0A0B8ZJE7</accession>
<dbReference type="GO" id="GO:0044877">
    <property type="term" value="F:protein-containing complex binding"/>
    <property type="evidence" value="ECO:0007669"/>
    <property type="project" value="TreeGrafter"/>
</dbReference>
<dbReference type="AlphaFoldDB" id="A0A0B8ZJE7"/>
<reference evidence="2 3" key="1">
    <citation type="submission" date="2014-10" db="EMBL/GenBank/DDBJ databases">
        <title>Draft genome sequence of Novosphingobium subterraneum DSM 12447.</title>
        <authorList>
            <person name="Gan H.M."/>
            <person name="Gan H.Y."/>
            <person name="Savka M.A."/>
        </authorList>
    </citation>
    <scope>NUCLEOTIDE SEQUENCE [LARGE SCALE GENOMIC DNA]</scope>
    <source>
        <strain evidence="2 3">DSM 12447</strain>
    </source>
</reference>
<dbReference type="PANTHER" id="PTHR12126">
    <property type="entry name" value="NADH-UBIQUINONE OXIDOREDUCTASE 39 KDA SUBUNIT-RELATED"/>
    <property type="match status" value="1"/>
</dbReference>
<dbReference type="RefSeq" id="WP_039337328.1">
    <property type="nucleotide sequence ID" value="NZ_JRVC01000023.1"/>
</dbReference>
<dbReference type="InterPro" id="IPR051207">
    <property type="entry name" value="ComplexI_NDUFA9_subunit"/>
</dbReference>
<dbReference type="EMBL" id="JRVC01000023">
    <property type="protein sequence ID" value="KHS43176.1"/>
    <property type="molecule type" value="Genomic_DNA"/>
</dbReference>
<name>A0A0B8ZJE7_9SPHN</name>
<dbReference type="PATRIC" id="fig|48936.3.peg.3840"/>
<sequence>MAAELLAITGATGFVGQAVLDYAARAGIEVRALARRPQDARVGVEWVQGDLGDKRALQRLVGRASVVLHIAGVVSAPDEQGFEDGNVWGTLNVVNAALEAGVPRFVHVSSLSAREPDLSIYGRSKLRGEKIVKASSLDWTVVRPPAVYGPRDTEMFELFKLARRGIVPLPPQGHLSIIHVNDLARLLLALIPGGEDVTHLTFEPDDGTPGGWTHNDLAKAIGMAVGRRATAVNLPASILRLGAKLDATFRGKGAKLTLDRVGYMCHPDWRAGEGNQPPPGLWLPQVETAMGLHATAAWYREAGWLK</sequence>
<dbReference type="Pfam" id="PF01370">
    <property type="entry name" value="Epimerase"/>
    <property type="match status" value="1"/>
</dbReference>
<dbReference type="InterPro" id="IPR001509">
    <property type="entry name" value="Epimerase_deHydtase"/>
</dbReference>
<dbReference type="STRING" id="48936.NJ75_03805"/>
<organism evidence="2 3">
    <name type="scientific">Novosphingobium subterraneum</name>
    <dbReference type="NCBI Taxonomy" id="48936"/>
    <lineage>
        <taxon>Bacteria</taxon>
        <taxon>Pseudomonadati</taxon>
        <taxon>Pseudomonadota</taxon>
        <taxon>Alphaproteobacteria</taxon>
        <taxon>Sphingomonadales</taxon>
        <taxon>Sphingomonadaceae</taxon>
        <taxon>Novosphingobium</taxon>
    </lineage>
</organism>